<evidence type="ECO:0000259" key="3">
    <source>
        <dbReference type="Pfam" id="PF17853"/>
    </source>
</evidence>
<feature type="domain" description="CdaR GGDEF-like" evidence="3">
    <location>
        <begin position="177"/>
        <end position="285"/>
    </location>
</feature>
<feature type="domain" description="PucR C-terminal helix-turn-helix" evidence="2">
    <location>
        <begin position="337"/>
        <end position="395"/>
    </location>
</feature>
<protein>
    <submittedName>
        <fullName evidence="4">Helix-turn-helix domain-containing protein</fullName>
    </submittedName>
</protein>
<proteinExistence type="inferred from homology"/>
<dbReference type="Pfam" id="PF13556">
    <property type="entry name" value="HTH_30"/>
    <property type="match status" value="1"/>
</dbReference>
<evidence type="ECO:0000259" key="2">
    <source>
        <dbReference type="Pfam" id="PF13556"/>
    </source>
</evidence>
<dbReference type="PANTHER" id="PTHR33744">
    <property type="entry name" value="CARBOHYDRATE DIACID REGULATOR"/>
    <property type="match status" value="1"/>
</dbReference>
<comment type="similarity">
    <text evidence="1">Belongs to the CdaR family.</text>
</comment>
<evidence type="ECO:0000313" key="4">
    <source>
        <dbReference type="EMBL" id="MBO8192460.1"/>
    </source>
</evidence>
<dbReference type="Pfam" id="PF17853">
    <property type="entry name" value="GGDEF_2"/>
    <property type="match status" value="1"/>
</dbReference>
<comment type="caution">
    <text evidence="4">The sequence shown here is derived from an EMBL/GenBank/DDBJ whole genome shotgun (WGS) entry which is preliminary data.</text>
</comment>
<keyword evidence="5" id="KW-1185">Reference proteome</keyword>
<dbReference type="InterPro" id="IPR041522">
    <property type="entry name" value="CdaR_GGDEF"/>
</dbReference>
<name>A0ABS3XAS6_9ACTN</name>
<accession>A0ABS3XAS6</accession>
<dbReference type="EMBL" id="JADKMA010000050">
    <property type="protein sequence ID" value="MBO8192460.1"/>
    <property type="molecule type" value="Genomic_DNA"/>
</dbReference>
<dbReference type="Gene3D" id="1.10.10.2840">
    <property type="entry name" value="PucR C-terminal helix-turn-helix domain"/>
    <property type="match status" value="1"/>
</dbReference>
<organism evidence="4 5">
    <name type="scientific">Streptomyces oryzae</name>
    <dbReference type="NCBI Taxonomy" id="1434886"/>
    <lineage>
        <taxon>Bacteria</taxon>
        <taxon>Bacillati</taxon>
        <taxon>Actinomycetota</taxon>
        <taxon>Actinomycetes</taxon>
        <taxon>Kitasatosporales</taxon>
        <taxon>Streptomycetaceae</taxon>
        <taxon>Streptomyces</taxon>
    </lineage>
</organism>
<dbReference type="InterPro" id="IPR051448">
    <property type="entry name" value="CdaR-like_regulators"/>
</dbReference>
<dbReference type="Proteomes" id="UP001519064">
    <property type="component" value="Unassembled WGS sequence"/>
</dbReference>
<dbReference type="PANTHER" id="PTHR33744:SF1">
    <property type="entry name" value="DNA-BINDING TRANSCRIPTIONAL ACTIVATOR ADER"/>
    <property type="match status" value="1"/>
</dbReference>
<sequence>MAELQRLVEDLGQRLSRSIALDDTDLRLLAYSSHAGEVDPARTTSILKRKVSRSVVDYVREKGARGTDNFFTIPARPDLGIEIARIGVPVKYRGALLGFMWLLTSEGAVDDLQASAVRRAAETVGLIIHREYLLGELSRGRERELTRDLLADQAEVRAQAAEQLVAENLFSHRASAALVVTLTRGNSPLTEQDRLALTAGVEFGRSRREQRRALTLERPDHAILLLTDDHPTKRGALAELGTGIRERVLAEADSHTCCWIGIGEPRTRLEDVHASYADARRAAEVASVVRVLGFVVRYSELGVYSMLAELPPDRLADSLHPGLRALFERPRPGEDDLVFTLEAFFDNAGNIKRTSEQLRIHRTSLYYRLKRVEEITGVDLSRGDDRLSLHLGLKIARLIAMH</sequence>
<evidence type="ECO:0000313" key="5">
    <source>
        <dbReference type="Proteomes" id="UP001519064"/>
    </source>
</evidence>
<dbReference type="InterPro" id="IPR042070">
    <property type="entry name" value="PucR_C-HTH_sf"/>
</dbReference>
<evidence type="ECO:0000256" key="1">
    <source>
        <dbReference type="ARBA" id="ARBA00006754"/>
    </source>
</evidence>
<gene>
    <name evidence="4" type="ORF">ITI46_12400</name>
</gene>
<reference evidence="4 5" key="1">
    <citation type="submission" date="2020-11" db="EMBL/GenBank/DDBJ databases">
        <title>Streptomyces spirodelae sp. nov., isolated from duckweed.</title>
        <authorList>
            <person name="Saimee Y."/>
            <person name="Duangmal K."/>
        </authorList>
    </citation>
    <scope>NUCLEOTIDE SEQUENCE [LARGE SCALE GENOMIC DNA]</scope>
    <source>
        <strain evidence="4 5">S16-07</strain>
    </source>
</reference>
<dbReference type="InterPro" id="IPR025736">
    <property type="entry name" value="PucR_C-HTH_dom"/>
</dbReference>